<dbReference type="OrthoDB" id="10514124at2759"/>
<gene>
    <name evidence="2" type="ORF">MGAL_10B032872</name>
</gene>
<sequence length="149" mass="16880">MAPSLLIVLVILINGLQSDQFEFNNKDDVTKPESSVNVEQNSESTDIIIKLQPDGTEEDTQDILSRYPKFKLSKQFKLFGDTFYKLSLDKSKIPSQLVDGTVGLMEDDNDVLCMKNEKKVEFLEIDKKELIMLYADTSNSNPEMTAFST</sequence>
<feature type="chain" id="PRO_5032711437" evidence="1">
    <location>
        <begin position="19"/>
        <end position="149"/>
    </location>
</feature>
<feature type="signal peptide" evidence="1">
    <location>
        <begin position="1"/>
        <end position="18"/>
    </location>
</feature>
<dbReference type="AlphaFoldDB" id="A0A8B6FHI4"/>
<keyword evidence="3" id="KW-1185">Reference proteome</keyword>
<reference evidence="2" key="1">
    <citation type="submission" date="2018-11" db="EMBL/GenBank/DDBJ databases">
        <authorList>
            <person name="Alioto T."/>
            <person name="Alioto T."/>
        </authorList>
    </citation>
    <scope>NUCLEOTIDE SEQUENCE</scope>
</reference>
<dbReference type="EMBL" id="UYJE01006781">
    <property type="protein sequence ID" value="VDI48878.1"/>
    <property type="molecule type" value="Genomic_DNA"/>
</dbReference>
<keyword evidence="1" id="KW-0732">Signal</keyword>
<evidence type="ECO:0000313" key="3">
    <source>
        <dbReference type="Proteomes" id="UP000596742"/>
    </source>
</evidence>
<proteinExistence type="predicted"/>
<evidence type="ECO:0000256" key="1">
    <source>
        <dbReference type="SAM" id="SignalP"/>
    </source>
</evidence>
<protein>
    <submittedName>
        <fullName evidence="2">Uncharacterized protein</fullName>
    </submittedName>
</protein>
<evidence type="ECO:0000313" key="2">
    <source>
        <dbReference type="EMBL" id="VDI48878.1"/>
    </source>
</evidence>
<accession>A0A8B6FHI4</accession>
<dbReference type="Proteomes" id="UP000596742">
    <property type="component" value="Unassembled WGS sequence"/>
</dbReference>
<name>A0A8B6FHI4_MYTGA</name>
<comment type="caution">
    <text evidence="2">The sequence shown here is derived from an EMBL/GenBank/DDBJ whole genome shotgun (WGS) entry which is preliminary data.</text>
</comment>
<organism evidence="2 3">
    <name type="scientific">Mytilus galloprovincialis</name>
    <name type="common">Mediterranean mussel</name>
    <dbReference type="NCBI Taxonomy" id="29158"/>
    <lineage>
        <taxon>Eukaryota</taxon>
        <taxon>Metazoa</taxon>
        <taxon>Spiralia</taxon>
        <taxon>Lophotrochozoa</taxon>
        <taxon>Mollusca</taxon>
        <taxon>Bivalvia</taxon>
        <taxon>Autobranchia</taxon>
        <taxon>Pteriomorphia</taxon>
        <taxon>Mytilida</taxon>
        <taxon>Mytiloidea</taxon>
        <taxon>Mytilidae</taxon>
        <taxon>Mytilinae</taxon>
        <taxon>Mytilus</taxon>
    </lineage>
</organism>